<organism evidence="1 2">
    <name type="scientific">Violaceomyces palustris</name>
    <dbReference type="NCBI Taxonomy" id="1673888"/>
    <lineage>
        <taxon>Eukaryota</taxon>
        <taxon>Fungi</taxon>
        <taxon>Dikarya</taxon>
        <taxon>Basidiomycota</taxon>
        <taxon>Ustilaginomycotina</taxon>
        <taxon>Ustilaginomycetes</taxon>
        <taxon>Violaceomycetales</taxon>
        <taxon>Violaceomycetaceae</taxon>
        <taxon>Violaceomyces</taxon>
    </lineage>
</organism>
<sequence length="2138" mass="235071">MEPEKSKSQAASKPSLSQQILRSFRTRPAVGPVGASLGPSQALPPITTTTLPTPKNPFEHASPTLMPVSPYILPTTGAHESQPYSTHNAELRRPLPSSSSARAEAVKDRILRLRMVCHALQKSAENPGTYRDEVPLAEVFKLCAFLLTSEHPQNLRIEACNLLTVAVKLADTRAATASRALTETRSGAPGSLSSKASDSDQPLASIDRALFYRLVLAVSATEAGEDGGDESTRSLIEALPAQLRALEVLSREGREVVGFPDIVVTLSEWLAIAWHEVQMLRKQVREFQVDRLKAREAGSNPANLDQQKSEEDLVSRLSANEWNLQAGLHLLTCILKFSFSRIPLVHIETALCKVATLMLGAAPAALSDEQVVLSSQQSQAEGVSSRVTPSLGAQKPRPRGGSSSRHRSKSKDARPLLDGYSYYGLETISPSESEETSPAETPRMTPKLGSRSGPSELSTGAAGAAPIALATVPPHRTRAGEDMERGEIRLFVGPELHREDVRCVLKLLDAALRYGYLPPACIDPVMQMVCRFLGHSLKDASSIGLIPPTNLPKEEPWKEDVCPFIANVLRSHCANAAIRSVRDLLVLPDGDTLPLRPEDPAVLSGAVVFIRITLAFIAEYEAEKQSNHPAPSSKPQVEDALAPYLSLSLILPALRGALKRHCDLLDLEVLYLVADLLPSRPSEGEQFKIPLMKSKLGHSDWDSLLDLTVEARRHVEGWKLKGRAINPFTGGVSPRRGSEVHQSALPLPVEGPVLAMVGVLSRLRIAPPPRSASSIEPDQDIPKAGADFSDEALPWTPKLAALLLSLAPILPDSTIVDLVEYYRSQHLCLPSNPEWIFNIRGLLQAFFHRNEHVGDECGASPAPQARRQLASLVFEHVYEAVQDVPIHRCELLTKVILPLCKSSLGSESDRIIEEAMRNVLVQAAVLCGSQPKEKFAQNSVAHNGDKGSGDSSDEVFAEIRRLMCRLARSAEPSLPSTSLLTMSGKTPIMEAQAFSTHSRQNSQQLDGSSSLLVDGLKATKATVDLIAIFNHMAFTSPWSFSFGSTLDAKGRAAWEKKARDGCIAIFRDLLELLRPRPKPVIPDTPDKGMASRRVDEASRPEVSTAEKMPLALEGTATVRARLVALEFLLRLRTDKAHRVYITADVDYLISASATLLQRGPIPAQEGSQAAAKGESGSASMERNSTGMSSIERSRAVRPTGVLKAEREGRDNQRNQEAANRSKSRARELSRDRGERGRADRANDSPRRGDRNRSVSQRRRSAGDGEPLWRLPQKLSFELPTSTLRSDIIYTYIHQQAEPGCNHGHTHTFDENGEPPAPLPVSEFLSTAIDIMTIEQDWELVSYLICHLPHQLANKHLFCGPKAQIQVLNLLRVLCEGVLQQTLFPHVLLPEDVKRTDIYAVSYGMLTVLISYRTLFSRSQQDEMVEAFIAGLNKSQNTAQPCVRALHVAVYELQKSVTRLLSGMLVKLSTVMSSMTMSVHILELIAAIAHIPACHANFTEADYRRVFGIALQYIQYHQSTAAATRDDWKASPSSFSLSQYVMMMAYYNISLWFMTLRISERPKYVPHITRGLLLANEGLEQQSDQTEVCFDFLARFTYSNAEAKPKRSFLNSVIMGPNGVGGRPSKDGSRQSKTWLIGKSLLTVTSMKREGWIEVLIRRPSGTTSMLAKIENSPISTAPIDGDDHLELPAMLMMQRDPSLMNAPILRAVRLPGQPTQGSSVDRSLSVDRWSLREEAQNRIKVGDILRARRPLGPAQFGLGTRPRSSSFSSETEGAPMIRSISSSGAYRQPIESRHDEVDFEKKAAEERVNTMDLMKQALLEPTPGHLEKVPSIEGGGKIAASRYATAKDMSIDPSHIPLQLSAYPDQSVGPSALLLPDEPSTDRLIRAIDLTPVVDFHKIGVLYVGPGQVKEVDILGNRQGSPAYNQFLSGLGDLVTLKNQEDIYTGGLDRENDIHGRYAYAWKDAISQIIYHTATLMPNRPHDPIHASKKALIGNDWVHIVFNESGQEYRFGTIPSQFNFVNICVSPNTRGGANLGSATPDDATFCLPSFSPVGDGQLISVSALPAFVRTLCLKANLISQIYLDTGEAMQPYTSNWVSRLHHIQRYRSQLEAKLNNSNRDSDSQDFDLIEVFDFTRRF</sequence>
<dbReference type="EMBL" id="KZ819715">
    <property type="protein sequence ID" value="PWN53656.1"/>
    <property type="molecule type" value="Genomic_DNA"/>
</dbReference>
<reference evidence="1 2" key="1">
    <citation type="journal article" date="2018" name="Mol. Biol. Evol.">
        <title>Broad Genomic Sampling Reveals a Smut Pathogenic Ancestry of the Fungal Clade Ustilaginomycotina.</title>
        <authorList>
            <person name="Kijpornyongpan T."/>
            <person name="Mondo S.J."/>
            <person name="Barry K."/>
            <person name="Sandor L."/>
            <person name="Lee J."/>
            <person name="Lipzen A."/>
            <person name="Pangilinan J."/>
            <person name="LaButti K."/>
            <person name="Hainaut M."/>
            <person name="Henrissat B."/>
            <person name="Grigoriev I.V."/>
            <person name="Spatafora J.W."/>
            <person name="Aime M.C."/>
        </authorList>
    </citation>
    <scope>NUCLEOTIDE SEQUENCE [LARGE SCALE GENOMIC DNA]</scope>
    <source>
        <strain evidence="1 2">SA 807</strain>
    </source>
</reference>
<protein>
    <submittedName>
        <fullName evidence="1">Uncharacterized protein</fullName>
    </submittedName>
</protein>
<proteinExistence type="predicted"/>
<dbReference type="Proteomes" id="UP000245626">
    <property type="component" value="Unassembled WGS sequence"/>
</dbReference>
<keyword evidence="2" id="KW-1185">Reference proteome</keyword>
<evidence type="ECO:0000313" key="2">
    <source>
        <dbReference type="Proteomes" id="UP000245626"/>
    </source>
</evidence>
<gene>
    <name evidence="1" type="ORF">IE53DRAFT_366166</name>
</gene>
<name>A0ACD0P6Q2_9BASI</name>
<accession>A0ACD0P6Q2</accession>
<evidence type="ECO:0000313" key="1">
    <source>
        <dbReference type="EMBL" id="PWN53656.1"/>
    </source>
</evidence>